<proteinExistence type="predicted"/>
<feature type="region of interest" description="Disordered" evidence="1">
    <location>
        <begin position="127"/>
        <end position="152"/>
    </location>
</feature>
<evidence type="ECO:0000256" key="1">
    <source>
        <dbReference type="SAM" id="MobiDB-lite"/>
    </source>
</evidence>
<protein>
    <submittedName>
        <fullName evidence="2">Uncharacterized protein</fullName>
    </submittedName>
</protein>
<name>A0A699ZAH1_HAELA</name>
<evidence type="ECO:0000313" key="3">
    <source>
        <dbReference type="Proteomes" id="UP000485058"/>
    </source>
</evidence>
<sequence>MAEQGHHSQVMCDFPLKERQHIQGKAGSLGPGLVVLAEDQKRGRMSSLRPGHLSATETIQPAAGNEGSSQYTTTYMAQSQSTTAPRKAQGKRMVNTQQSHTRATSLGSFAGFATPARDPVKDIQGLQQGTTKASQHLPGYTGHIPKQTSANQPTVVRDLDKSAPLILHNFHPVCPGLVVLADDHHTSRSDQLCTGSSPVRSGCSNAGPQGLRAVPLDRGDRPPYAQRQLADLGHHCNVEHAVQWVEHLALSAAVLVVSPVRTDRSGEGVLRPGLRAASRLPTPSQQQQPVAQQCAKCKLY</sequence>
<dbReference type="Proteomes" id="UP000485058">
    <property type="component" value="Unassembled WGS sequence"/>
</dbReference>
<feature type="region of interest" description="Disordered" evidence="1">
    <location>
        <begin position="190"/>
        <end position="210"/>
    </location>
</feature>
<keyword evidence="3" id="KW-1185">Reference proteome</keyword>
<feature type="compositionally biased region" description="Polar residues" evidence="1">
    <location>
        <begin position="190"/>
        <end position="207"/>
    </location>
</feature>
<dbReference type="AlphaFoldDB" id="A0A699ZAH1"/>
<reference evidence="2 3" key="1">
    <citation type="submission" date="2020-02" db="EMBL/GenBank/DDBJ databases">
        <title>Draft genome sequence of Haematococcus lacustris strain NIES-144.</title>
        <authorList>
            <person name="Morimoto D."/>
            <person name="Nakagawa S."/>
            <person name="Yoshida T."/>
            <person name="Sawayama S."/>
        </authorList>
    </citation>
    <scope>NUCLEOTIDE SEQUENCE [LARGE SCALE GENOMIC DNA]</scope>
    <source>
        <strain evidence="2 3">NIES-144</strain>
    </source>
</reference>
<dbReference type="EMBL" id="BLLF01000950">
    <property type="protein sequence ID" value="GFH16128.1"/>
    <property type="molecule type" value="Genomic_DNA"/>
</dbReference>
<evidence type="ECO:0000313" key="2">
    <source>
        <dbReference type="EMBL" id="GFH16128.1"/>
    </source>
</evidence>
<accession>A0A699ZAH1</accession>
<gene>
    <name evidence="2" type="ORF">HaLaN_12492</name>
</gene>
<comment type="caution">
    <text evidence="2">The sequence shown here is derived from an EMBL/GenBank/DDBJ whole genome shotgun (WGS) entry which is preliminary data.</text>
</comment>
<organism evidence="2 3">
    <name type="scientific">Haematococcus lacustris</name>
    <name type="common">Green alga</name>
    <name type="synonym">Haematococcus pluvialis</name>
    <dbReference type="NCBI Taxonomy" id="44745"/>
    <lineage>
        <taxon>Eukaryota</taxon>
        <taxon>Viridiplantae</taxon>
        <taxon>Chlorophyta</taxon>
        <taxon>core chlorophytes</taxon>
        <taxon>Chlorophyceae</taxon>
        <taxon>CS clade</taxon>
        <taxon>Chlamydomonadales</taxon>
        <taxon>Haematococcaceae</taxon>
        <taxon>Haematococcus</taxon>
    </lineage>
</organism>